<dbReference type="GO" id="GO:0008301">
    <property type="term" value="F:DNA binding, bending"/>
    <property type="evidence" value="ECO:0007669"/>
    <property type="project" value="InterPro"/>
</dbReference>
<evidence type="ECO:0000256" key="4">
    <source>
        <dbReference type="ARBA" id="ARBA00023242"/>
    </source>
</evidence>
<evidence type="ECO:0000256" key="1">
    <source>
        <dbReference type="ARBA" id="ARBA00023015"/>
    </source>
</evidence>
<organism evidence="7 8">
    <name type="scientific">Pachysolen tannophilus NRRL Y-2460</name>
    <dbReference type="NCBI Taxonomy" id="669874"/>
    <lineage>
        <taxon>Eukaryota</taxon>
        <taxon>Fungi</taxon>
        <taxon>Dikarya</taxon>
        <taxon>Ascomycota</taxon>
        <taxon>Saccharomycotina</taxon>
        <taxon>Pichiomycetes</taxon>
        <taxon>Pachysolenaceae</taxon>
        <taxon>Pachysolen</taxon>
    </lineage>
</organism>
<dbReference type="AlphaFoldDB" id="A0A1E4TTY1"/>
<evidence type="ECO:0000256" key="3">
    <source>
        <dbReference type="ARBA" id="ARBA00023163"/>
    </source>
</evidence>
<dbReference type="InterPro" id="IPR006856">
    <property type="entry name" value="MATalpha_HMGbox"/>
</dbReference>
<evidence type="ECO:0000256" key="5">
    <source>
        <dbReference type="RuleBase" id="RU003516"/>
    </source>
</evidence>
<evidence type="ECO:0000313" key="8">
    <source>
        <dbReference type="Proteomes" id="UP000094236"/>
    </source>
</evidence>
<comment type="subcellular location">
    <subcellularLocation>
        <location evidence="5">Nucleus</location>
    </subcellularLocation>
</comment>
<keyword evidence="8" id="KW-1185">Reference proteome</keyword>
<name>A0A1E4TTY1_PACTA</name>
<dbReference type="STRING" id="669874.A0A1E4TTY1"/>
<comment type="similarity">
    <text evidence="5">Belongs to the MATALPHA1 family.</text>
</comment>
<dbReference type="Proteomes" id="UP000094236">
    <property type="component" value="Unassembled WGS sequence"/>
</dbReference>
<dbReference type="GO" id="GO:0005634">
    <property type="term" value="C:nucleus"/>
    <property type="evidence" value="ECO:0007669"/>
    <property type="project" value="UniProtKB-SubCell"/>
</dbReference>
<dbReference type="GO" id="GO:0045895">
    <property type="term" value="P:positive regulation of mating-type specific transcription, DNA-templated"/>
    <property type="evidence" value="ECO:0007669"/>
    <property type="project" value="InterPro"/>
</dbReference>
<keyword evidence="4 5" id="KW-0539">Nucleus</keyword>
<protein>
    <recommendedName>
        <fullName evidence="6">Alpha box domain-containing protein</fullName>
    </recommendedName>
</protein>
<accession>A0A1E4TTY1</accession>
<keyword evidence="3 5" id="KW-0804">Transcription</keyword>
<dbReference type="PROSITE" id="PS51325">
    <property type="entry name" value="ALPHA_BOX"/>
    <property type="match status" value="1"/>
</dbReference>
<feature type="domain" description="Alpha box" evidence="6">
    <location>
        <begin position="91"/>
        <end position="148"/>
    </location>
</feature>
<dbReference type="EMBL" id="KV454014">
    <property type="protein sequence ID" value="ODV95197.1"/>
    <property type="molecule type" value="Genomic_DNA"/>
</dbReference>
<gene>
    <name evidence="7" type="ORF">PACTADRAFT_33775</name>
</gene>
<keyword evidence="2 5" id="KW-0238">DNA-binding</keyword>
<dbReference type="Pfam" id="PF04769">
    <property type="entry name" value="MATalpha_HMGbox"/>
    <property type="match status" value="1"/>
</dbReference>
<reference evidence="8" key="1">
    <citation type="submission" date="2016-05" db="EMBL/GenBank/DDBJ databases">
        <title>Comparative genomics of biotechnologically important yeasts.</title>
        <authorList>
            <consortium name="DOE Joint Genome Institute"/>
            <person name="Riley R."/>
            <person name="Haridas S."/>
            <person name="Wolfe K.H."/>
            <person name="Lopes M.R."/>
            <person name="Hittinger C.T."/>
            <person name="Goker M."/>
            <person name="Salamov A."/>
            <person name="Wisecaver J."/>
            <person name="Long T.M."/>
            <person name="Aerts A.L."/>
            <person name="Barry K."/>
            <person name="Choi C."/>
            <person name="Clum A."/>
            <person name="Coughlan A.Y."/>
            <person name="Deshpande S."/>
            <person name="Douglass A.P."/>
            <person name="Hanson S.J."/>
            <person name="Klenk H.-P."/>
            <person name="Labutti K."/>
            <person name="Lapidus A."/>
            <person name="Lindquist E."/>
            <person name="Lipzen A."/>
            <person name="Meier-Kolthoff J.P."/>
            <person name="Ohm R.A."/>
            <person name="Otillar R.P."/>
            <person name="Pangilinan J."/>
            <person name="Peng Y."/>
            <person name="Rokas A."/>
            <person name="Rosa C.A."/>
            <person name="Scheuner C."/>
            <person name="Sibirny A.A."/>
            <person name="Slot J.C."/>
            <person name="Stielow J.B."/>
            <person name="Sun H."/>
            <person name="Kurtzman C.P."/>
            <person name="Blackwell M."/>
            <person name="Grigoriev I.V."/>
            <person name="Jeffries T.W."/>
        </authorList>
    </citation>
    <scope>NUCLEOTIDE SEQUENCE [LARGE SCALE GENOMIC DNA]</scope>
    <source>
        <strain evidence="8">NRRL Y-2460</strain>
    </source>
</reference>
<keyword evidence="1 5" id="KW-0805">Transcription regulation</keyword>
<proteinExistence type="inferred from homology"/>
<dbReference type="OrthoDB" id="5398665at2759"/>
<evidence type="ECO:0000256" key="2">
    <source>
        <dbReference type="ARBA" id="ARBA00023125"/>
    </source>
</evidence>
<evidence type="ECO:0000313" key="7">
    <source>
        <dbReference type="EMBL" id="ODV95197.1"/>
    </source>
</evidence>
<evidence type="ECO:0000259" key="6">
    <source>
        <dbReference type="PROSITE" id="PS51325"/>
    </source>
</evidence>
<sequence length="233" mass="27656">MIIPNRCITQFRINKPKFQNKKQRQKFYKEQGSRASEQTAKNQAREYFFSFSSLPPLPKIPDNLKDKLEVYASKYVTKEKGKIHQSKVAKKMKKKMNGFMAYRSFYTKNINNVTQQTELSAILAKSWSMDDVNQTIWKRYATQYNKESSNTPFVEWLHKELNILGGKGKEEINSENECVSSNGRMEDIFASEIDMSNFMEYTFYEEFDICKWERLIGQTDSINCDFFRREEFF</sequence>